<evidence type="ECO:0000313" key="2">
    <source>
        <dbReference type="Proteomes" id="UP000662088"/>
    </source>
</evidence>
<dbReference type="Gene3D" id="2.160.20.80">
    <property type="entry name" value="E3 ubiquitin-protein ligase SopA"/>
    <property type="match status" value="1"/>
</dbReference>
<dbReference type="AlphaFoldDB" id="A0A8I0A7U4"/>
<comment type="caution">
    <text evidence="1">The sequence shown here is derived from an EMBL/GenBank/DDBJ whole genome shotgun (WGS) entry which is preliminary data.</text>
</comment>
<dbReference type="EMBL" id="JACOOQ010000006">
    <property type="protein sequence ID" value="MBC5639767.1"/>
    <property type="molecule type" value="Genomic_DNA"/>
</dbReference>
<dbReference type="Pfam" id="PF13576">
    <property type="entry name" value="Pentapeptide_3"/>
    <property type="match status" value="1"/>
</dbReference>
<name>A0A8I0A7U4_9CLOT</name>
<gene>
    <name evidence="1" type="ORF">H8R92_04850</name>
</gene>
<dbReference type="PANTHER" id="PTHR14136">
    <property type="entry name" value="BTB_POZ DOMAIN-CONTAINING PROTEIN KCTD9"/>
    <property type="match status" value="1"/>
</dbReference>
<reference evidence="1" key="1">
    <citation type="submission" date="2020-08" db="EMBL/GenBank/DDBJ databases">
        <title>Genome public.</title>
        <authorList>
            <person name="Liu C."/>
            <person name="Sun Q."/>
        </authorList>
    </citation>
    <scope>NUCLEOTIDE SEQUENCE</scope>
    <source>
        <strain evidence="1">NSJ-42</strain>
    </source>
</reference>
<dbReference type="Proteomes" id="UP000662088">
    <property type="component" value="Unassembled WGS sequence"/>
</dbReference>
<accession>A0A8I0A7U4</accession>
<dbReference type="InterPro" id="IPR001646">
    <property type="entry name" value="5peptide_repeat"/>
</dbReference>
<protein>
    <submittedName>
        <fullName evidence="1">Pentapeptide repeat-containing protein</fullName>
    </submittedName>
</protein>
<dbReference type="SUPFAM" id="SSF141571">
    <property type="entry name" value="Pentapeptide repeat-like"/>
    <property type="match status" value="1"/>
</dbReference>
<proteinExistence type="predicted"/>
<dbReference type="PANTHER" id="PTHR14136:SF17">
    <property type="entry name" value="BTB_POZ DOMAIN-CONTAINING PROTEIN KCTD9"/>
    <property type="match status" value="1"/>
</dbReference>
<keyword evidence="2" id="KW-1185">Reference proteome</keyword>
<organism evidence="1 2">
    <name type="scientific">Clostridium lentum</name>
    <dbReference type="NCBI Taxonomy" id="2763037"/>
    <lineage>
        <taxon>Bacteria</taxon>
        <taxon>Bacillati</taxon>
        <taxon>Bacillota</taxon>
        <taxon>Clostridia</taxon>
        <taxon>Eubacteriales</taxon>
        <taxon>Clostridiaceae</taxon>
        <taxon>Clostridium</taxon>
    </lineage>
</organism>
<sequence>MAINRSTPENFIYDNTSKINKNFVYKNLKRSKCYNCDFSGSNFDFTSLRGAHFKKCNFYRCSFKEAEFIGSNLKGCKFREAMFEDAIFEGASLANVDFRDAKFINTTFVGCDLSTAKNFDINSPKIRVYDEMPHLDISNELEMAILSAMENEYIKKSRVLDTKEGSINGLSIMILKERFSEETLIKGMKYIKENIDRDFHTLSYISRIIKSMDK</sequence>
<dbReference type="RefSeq" id="WP_022212551.1">
    <property type="nucleotide sequence ID" value="NZ_JACOOQ010000006.1"/>
</dbReference>
<evidence type="ECO:0000313" key="1">
    <source>
        <dbReference type="EMBL" id="MBC5639767.1"/>
    </source>
</evidence>
<dbReference type="InterPro" id="IPR051082">
    <property type="entry name" value="Pentapeptide-BTB/POZ_domain"/>
</dbReference>